<accession>A0A502KS31</accession>
<evidence type="ECO:0000313" key="5">
    <source>
        <dbReference type="EMBL" id="TPH14014.1"/>
    </source>
</evidence>
<dbReference type="AlphaFoldDB" id="A0A502KS31"/>
<dbReference type="PANTHER" id="PTHR35936:SF19">
    <property type="entry name" value="AMINO-ACID-BINDING PROTEIN YXEM-RELATED"/>
    <property type="match status" value="1"/>
</dbReference>
<dbReference type="OrthoDB" id="7304968at2"/>
<evidence type="ECO:0000256" key="3">
    <source>
        <dbReference type="SAM" id="SignalP"/>
    </source>
</evidence>
<proteinExistence type="inferred from homology"/>
<gene>
    <name evidence="5" type="ORF">EPA86_12965</name>
</gene>
<reference evidence="5 6" key="1">
    <citation type="submission" date="2019-01" db="EMBL/GenBank/DDBJ databases">
        <title>Litorilituus lipolytica sp. nov., isolated from intertidal sand of the Yellow Sea in China.</title>
        <authorList>
            <person name="Liu A."/>
        </authorList>
    </citation>
    <scope>NUCLEOTIDE SEQUENCE [LARGE SCALE GENOMIC DNA]</scope>
    <source>
        <strain evidence="5 6">RZ04</strain>
    </source>
</reference>
<comment type="caution">
    <text evidence="5">The sequence shown here is derived from an EMBL/GenBank/DDBJ whole genome shotgun (WGS) entry which is preliminary data.</text>
</comment>
<dbReference type="EMBL" id="SAWY01000027">
    <property type="protein sequence ID" value="TPH14014.1"/>
    <property type="molecule type" value="Genomic_DNA"/>
</dbReference>
<sequence length="255" mass="29431">MIKIILMLSLLMTSFQLFSQEFTIGLNERDIYRYKNEHGEWAGKDIELIKAVFRRTPFKYRIISMPWARVIKALESGAIDMTVAATVLPERKKFALFTKNDFRYSHHMLFVNKNKLALFDSVNTLADLANVDVVIAALRGAIFYESYPKLLQNEEFARRIVYISDDQNMSNFILKGRADGYIESETEGMHYLSSQPAYKQNIVPLFRITNDEQAGSKVMFSKARVSPKQVVIFDNALKELHESGEYEKISAQFIN</sequence>
<dbReference type="SMART" id="SM00062">
    <property type="entry name" value="PBPb"/>
    <property type="match status" value="1"/>
</dbReference>
<keyword evidence="2 3" id="KW-0732">Signal</keyword>
<feature type="chain" id="PRO_5021228033" evidence="3">
    <location>
        <begin position="20"/>
        <end position="255"/>
    </location>
</feature>
<dbReference type="SUPFAM" id="SSF53850">
    <property type="entry name" value="Periplasmic binding protein-like II"/>
    <property type="match status" value="1"/>
</dbReference>
<comment type="similarity">
    <text evidence="1">Belongs to the bacterial solute-binding protein 3 family.</text>
</comment>
<dbReference type="Proteomes" id="UP000315303">
    <property type="component" value="Unassembled WGS sequence"/>
</dbReference>
<protein>
    <submittedName>
        <fullName evidence="5">Transporter substrate-binding domain-containing protein</fullName>
    </submittedName>
</protein>
<organism evidence="5 6">
    <name type="scientific">Litorilituus lipolyticus</name>
    <dbReference type="NCBI Taxonomy" id="2491017"/>
    <lineage>
        <taxon>Bacteria</taxon>
        <taxon>Pseudomonadati</taxon>
        <taxon>Pseudomonadota</taxon>
        <taxon>Gammaproteobacteria</taxon>
        <taxon>Alteromonadales</taxon>
        <taxon>Colwelliaceae</taxon>
        <taxon>Litorilituus</taxon>
    </lineage>
</organism>
<name>A0A502KS31_9GAMM</name>
<evidence type="ECO:0000256" key="2">
    <source>
        <dbReference type="ARBA" id="ARBA00022729"/>
    </source>
</evidence>
<keyword evidence="6" id="KW-1185">Reference proteome</keyword>
<dbReference type="PANTHER" id="PTHR35936">
    <property type="entry name" value="MEMBRANE-BOUND LYTIC MUREIN TRANSGLYCOSYLASE F"/>
    <property type="match status" value="1"/>
</dbReference>
<dbReference type="Gene3D" id="3.40.190.10">
    <property type="entry name" value="Periplasmic binding protein-like II"/>
    <property type="match status" value="2"/>
</dbReference>
<evidence type="ECO:0000256" key="1">
    <source>
        <dbReference type="ARBA" id="ARBA00010333"/>
    </source>
</evidence>
<evidence type="ECO:0000259" key="4">
    <source>
        <dbReference type="SMART" id="SM00062"/>
    </source>
</evidence>
<feature type="domain" description="Solute-binding protein family 3/N-terminal" evidence="4">
    <location>
        <begin position="21"/>
        <end position="255"/>
    </location>
</feature>
<feature type="signal peptide" evidence="3">
    <location>
        <begin position="1"/>
        <end position="19"/>
    </location>
</feature>
<dbReference type="Pfam" id="PF00497">
    <property type="entry name" value="SBP_bac_3"/>
    <property type="match status" value="1"/>
</dbReference>
<dbReference type="RefSeq" id="WP_140604256.1">
    <property type="nucleotide sequence ID" value="NZ_SAWY01000027.1"/>
</dbReference>
<evidence type="ECO:0000313" key="6">
    <source>
        <dbReference type="Proteomes" id="UP000315303"/>
    </source>
</evidence>
<dbReference type="InterPro" id="IPR001638">
    <property type="entry name" value="Solute-binding_3/MltF_N"/>
</dbReference>